<dbReference type="OrthoDB" id="978593at2"/>
<evidence type="ECO:0000259" key="1">
    <source>
        <dbReference type="Pfam" id="PF01656"/>
    </source>
</evidence>
<evidence type="ECO:0000313" key="2">
    <source>
        <dbReference type="EMBL" id="PWD98769.1"/>
    </source>
</evidence>
<feature type="domain" description="CobQ/CobB/MinD/ParA nucleotide binding" evidence="1">
    <location>
        <begin position="6"/>
        <end position="189"/>
    </location>
</feature>
<dbReference type="InterPro" id="IPR027417">
    <property type="entry name" value="P-loop_NTPase"/>
</dbReference>
<proteinExistence type="predicted"/>
<dbReference type="SUPFAM" id="SSF52540">
    <property type="entry name" value="P-loop containing nucleoside triphosphate hydrolases"/>
    <property type="match status" value="1"/>
</dbReference>
<dbReference type="AlphaFoldDB" id="A0A2U2B6R7"/>
<dbReference type="Gene3D" id="3.40.50.300">
    <property type="entry name" value="P-loop containing nucleotide triphosphate hydrolases"/>
    <property type="match status" value="1"/>
</dbReference>
<sequence length="220" mass="25242">MTTLSYVSTKGGVGKSTLSWITACSLANDYSRRVCIVDADLQLSLFKNASVQENLPFTVIPASLPEIYEKVKGLNEQFDIIIIDMPGFLHTPDGSRKEITDFLFFVDLMLLPLKVHDFDALNLIDFASVVNEVVQSRIEKFDMEPQVAWFFNDLHGRKEIRQMERLIEQKQLPLLGRNLSRSVSYERSIRSCESLITSKTVSPKINNEFRLFMQQIIKFL</sequence>
<gene>
    <name evidence="2" type="ORF">DDZ16_13605</name>
</gene>
<reference evidence="2 3" key="1">
    <citation type="submission" date="2018-05" db="EMBL/GenBank/DDBJ databases">
        <title>Marinilabilia rubrum sp. nov., isolated from saltern sediment.</title>
        <authorList>
            <person name="Zhang R."/>
        </authorList>
    </citation>
    <scope>NUCLEOTIDE SEQUENCE [LARGE SCALE GENOMIC DNA]</scope>
    <source>
        <strain evidence="2 3">WTE16</strain>
    </source>
</reference>
<keyword evidence="3" id="KW-1185">Reference proteome</keyword>
<dbReference type="InterPro" id="IPR002586">
    <property type="entry name" value="CobQ/CobB/MinD/ParA_Nub-bd_dom"/>
</dbReference>
<protein>
    <recommendedName>
        <fullName evidence="1">CobQ/CobB/MinD/ParA nucleotide binding domain-containing protein</fullName>
    </recommendedName>
</protein>
<dbReference type="RefSeq" id="WP_109265031.1">
    <property type="nucleotide sequence ID" value="NZ_QEWP01000011.1"/>
</dbReference>
<dbReference type="PANTHER" id="PTHR13696">
    <property type="entry name" value="P-LOOP CONTAINING NUCLEOSIDE TRIPHOSPHATE HYDROLASE"/>
    <property type="match status" value="1"/>
</dbReference>
<comment type="caution">
    <text evidence="2">The sequence shown here is derived from an EMBL/GenBank/DDBJ whole genome shotgun (WGS) entry which is preliminary data.</text>
</comment>
<dbReference type="InterPro" id="IPR050678">
    <property type="entry name" value="DNA_Partitioning_ATPase"/>
</dbReference>
<dbReference type="PANTHER" id="PTHR13696:SF99">
    <property type="entry name" value="COBYRINIC ACID AC-DIAMIDE SYNTHASE"/>
    <property type="match status" value="1"/>
</dbReference>
<accession>A0A2U2B6R7</accession>
<dbReference type="Proteomes" id="UP000244956">
    <property type="component" value="Unassembled WGS sequence"/>
</dbReference>
<organism evidence="2 3">
    <name type="scientific">Marinilabilia rubra</name>
    <dbReference type="NCBI Taxonomy" id="2162893"/>
    <lineage>
        <taxon>Bacteria</taxon>
        <taxon>Pseudomonadati</taxon>
        <taxon>Bacteroidota</taxon>
        <taxon>Bacteroidia</taxon>
        <taxon>Marinilabiliales</taxon>
        <taxon>Marinilabiliaceae</taxon>
        <taxon>Marinilabilia</taxon>
    </lineage>
</organism>
<dbReference type="Pfam" id="PF01656">
    <property type="entry name" value="CbiA"/>
    <property type="match status" value="1"/>
</dbReference>
<dbReference type="EMBL" id="QEWP01000011">
    <property type="protein sequence ID" value="PWD98769.1"/>
    <property type="molecule type" value="Genomic_DNA"/>
</dbReference>
<dbReference type="CDD" id="cd02042">
    <property type="entry name" value="ParAB_family"/>
    <property type="match status" value="1"/>
</dbReference>
<evidence type="ECO:0000313" key="3">
    <source>
        <dbReference type="Proteomes" id="UP000244956"/>
    </source>
</evidence>
<name>A0A2U2B6R7_9BACT</name>